<comment type="caution">
    <text evidence="3">The sequence shown here is derived from an EMBL/GenBank/DDBJ whole genome shotgun (WGS) entry which is preliminary data.</text>
</comment>
<feature type="compositionally biased region" description="Polar residues" evidence="1">
    <location>
        <begin position="450"/>
        <end position="463"/>
    </location>
</feature>
<keyword evidence="4" id="KW-1185">Reference proteome</keyword>
<feature type="compositionally biased region" description="Polar residues" evidence="1">
    <location>
        <begin position="189"/>
        <end position="198"/>
    </location>
</feature>
<dbReference type="PROSITE" id="PS50021">
    <property type="entry name" value="CH"/>
    <property type="match status" value="2"/>
</dbReference>
<evidence type="ECO:0000256" key="1">
    <source>
        <dbReference type="SAM" id="MobiDB-lite"/>
    </source>
</evidence>
<dbReference type="EMBL" id="JBGBPQ010000013">
    <property type="protein sequence ID" value="KAL1512134.1"/>
    <property type="molecule type" value="Genomic_DNA"/>
</dbReference>
<dbReference type="InterPro" id="IPR001715">
    <property type="entry name" value="CH_dom"/>
</dbReference>
<gene>
    <name evidence="3" type="ORF">AB1Y20_005402</name>
</gene>
<reference evidence="3 4" key="1">
    <citation type="journal article" date="2024" name="Science">
        <title>Giant polyketide synthase enzymes in the biosynthesis of giant marine polyether toxins.</title>
        <authorList>
            <person name="Fallon T.R."/>
            <person name="Shende V.V."/>
            <person name="Wierzbicki I.H."/>
            <person name="Pendleton A.L."/>
            <person name="Watervoot N.F."/>
            <person name="Auber R.P."/>
            <person name="Gonzalez D.J."/>
            <person name="Wisecaver J.H."/>
            <person name="Moore B.S."/>
        </authorList>
    </citation>
    <scope>NUCLEOTIDE SEQUENCE [LARGE SCALE GENOMIC DNA]</scope>
    <source>
        <strain evidence="3 4">12B1</strain>
    </source>
</reference>
<dbReference type="GO" id="GO:0007015">
    <property type="term" value="P:actin filament organization"/>
    <property type="evidence" value="ECO:0007669"/>
    <property type="project" value="TreeGrafter"/>
</dbReference>
<protein>
    <recommendedName>
        <fullName evidence="2">Calponin-homology (CH) domain-containing protein</fullName>
    </recommendedName>
</protein>
<dbReference type="AlphaFoldDB" id="A0AB34J467"/>
<evidence type="ECO:0000313" key="4">
    <source>
        <dbReference type="Proteomes" id="UP001515480"/>
    </source>
</evidence>
<feature type="domain" description="Calponin-homology (CH)" evidence="2">
    <location>
        <begin position="258"/>
        <end position="363"/>
    </location>
</feature>
<dbReference type="InterPro" id="IPR036872">
    <property type="entry name" value="CH_dom_sf"/>
</dbReference>
<feature type="region of interest" description="Disordered" evidence="1">
    <location>
        <begin position="123"/>
        <end position="237"/>
    </location>
</feature>
<accession>A0AB34J467</accession>
<dbReference type="Gene3D" id="1.10.418.10">
    <property type="entry name" value="Calponin-like domain"/>
    <property type="match status" value="2"/>
</dbReference>
<feature type="domain" description="Calponin-homology (CH)" evidence="2">
    <location>
        <begin position="1"/>
        <end position="104"/>
    </location>
</feature>
<evidence type="ECO:0000259" key="2">
    <source>
        <dbReference type="PROSITE" id="PS50021"/>
    </source>
</evidence>
<evidence type="ECO:0000313" key="3">
    <source>
        <dbReference type="EMBL" id="KAL1512134.1"/>
    </source>
</evidence>
<dbReference type="PANTHER" id="PTHR47385">
    <property type="entry name" value="CALPONIN"/>
    <property type="match status" value="1"/>
</dbReference>
<dbReference type="InterPro" id="IPR001997">
    <property type="entry name" value="Calponin/LIMCH1"/>
</dbReference>
<dbReference type="GO" id="GO:0051015">
    <property type="term" value="F:actin filament binding"/>
    <property type="evidence" value="ECO:0007669"/>
    <property type="project" value="TreeGrafter"/>
</dbReference>
<dbReference type="Proteomes" id="UP001515480">
    <property type="component" value="Unassembled WGS sequence"/>
</dbReference>
<dbReference type="SUPFAM" id="SSF47576">
    <property type="entry name" value="Calponin-homology domain, CH-domain"/>
    <property type="match status" value="2"/>
</dbReference>
<dbReference type="GO" id="GO:0015629">
    <property type="term" value="C:actin cytoskeleton"/>
    <property type="evidence" value="ECO:0007669"/>
    <property type="project" value="TreeGrafter"/>
</dbReference>
<feature type="region of interest" description="Disordered" evidence="1">
    <location>
        <begin position="443"/>
        <end position="463"/>
    </location>
</feature>
<dbReference type="PRINTS" id="PR00889">
    <property type="entry name" value="CALPONIN"/>
</dbReference>
<dbReference type="GO" id="GO:0031032">
    <property type="term" value="P:actomyosin structure organization"/>
    <property type="evidence" value="ECO:0007669"/>
    <property type="project" value="InterPro"/>
</dbReference>
<organism evidence="3 4">
    <name type="scientific">Prymnesium parvum</name>
    <name type="common">Toxic golden alga</name>
    <dbReference type="NCBI Taxonomy" id="97485"/>
    <lineage>
        <taxon>Eukaryota</taxon>
        <taxon>Haptista</taxon>
        <taxon>Haptophyta</taxon>
        <taxon>Prymnesiophyceae</taxon>
        <taxon>Prymnesiales</taxon>
        <taxon>Prymnesiaceae</taxon>
        <taxon>Prymnesium</taxon>
    </lineage>
</organism>
<proteinExistence type="predicted"/>
<dbReference type="SMART" id="SM00033">
    <property type="entry name" value="CH"/>
    <property type="match status" value="2"/>
</dbReference>
<dbReference type="Pfam" id="PF00307">
    <property type="entry name" value="CH"/>
    <property type="match status" value="2"/>
</dbReference>
<dbReference type="InterPro" id="IPR003096">
    <property type="entry name" value="SM22_calponin"/>
</dbReference>
<dbReference type="InterPro" id="IPR050606">
    <property type="entry name" value="Calponin-like"/>
</dbReference>
<feature type="compositionally biased region" description="Polar residues" evidence="1">
    <location>
        <begin position="129"/>
        <end position="151"/>
    </location>
</feature>
<dbReference type="PRINTS" id="PR00888">
    <property type="entry name" value="SM22CALPONIN"/>
</dbReference>
<dbReference type="PANTHER" id="PTHR47385:SF14">
    <property type="entry name" value="TRANSGELIN"/>
    <property type="match status" value="1"/>
</dbReference>
<name>A0AB34J467_PRYPA</name>
<sequence>MEAETRAWIEAVLGEKLGECSLQEELKDGVVLCHLVNKLKPGSAVKPSTSKMPFKQMENVASYLNACKTLGVQPFEMFMTVDLYEGKNMQAVLINLQSLGRIAQSLPGYTGPTFGAKMATATPREFSEEQLNQAKGSGTWINQGSRTSRTSAVIPRAPAIDAPDLSPSNPLVANEAAQPASVDLPSGEEATSTASPNKRPSRGMSAAIPPTVESQAPGSRHDSFSASQPSVPPPTADVPAEVIASVNTMQIEPSTSDTDLESQTRAWIEAVLGEKLGECSLQEELKDGVVLCNLMNKLKPGSCVKPSTSKMPFKQMENVAAYLSACKDIGVQPFEMFMTVDLFENKNMQAVLVNLQSVGRIAQGLPGYSGPIFGAKVATANHRHFTEDQLRAGRNSMSLTGKGSHGGATQSGMSVVGNKNISKATAAGLEGLGASTPTFIGTGSHGRASQAGSLQRANVTYGS</sequence>